<dbReference type="EMBL" id="CM043794">
    <property type="protein sequence ID" value="KAI4819737.1"/>
    <property type="molecule type" value="Genomic_DNA"/>
</dbReference>
<feature type="non-terminal residue" evidence="1">
    <location>
        <position position="52"/>
    </location>
</feature>
<organism evidence="1 2">
    <name type="scientific">Chaenocephalus aceratus</name>
    <name type="common">Blackfin icefish</name>
    <name type="synonym">Chaenichthys aceratus</name>
    <dbReference type="NCBI Taxonomy" id="36190"/>
    <lineage>
        <taxon>Eukaryota</taxon>
        <taxon>Metazoa</taxon>
        <taxon>Chordata</taxon>
        <taxon>Craniata</taxon>
        <taxon>Vertebrata</taxon>
        <taxon>Euteleostomi</taxon>
        <taxon>Actinopterygii</taxon>
        <taxon>Neopterygii</taxon>
        <taxon>Teleostei</taxon>
        <taxon>Neoteleostei</taxon>
        <taxon>Acanthomorphata</taxon>
        <taxon>Eupercaria</taxon>
        <taxon>Perciformes</taxon>
        <taxon>Notothenioidei</taxon>
        <taxon>Channichthyidae</taxon>
        <taxon>Chaenocephalus</taxon>
    </lineage>
</organism>
<keyword evidence="2" id="KW-1185">Reference proteome</keyword>
<accession>A0ACB9X0B7</accession>
<proteinExistence type="predicted"/>
<evidence type="ECO:0000313" key="2">
    <source>
        <dbReference type="Proteomes" id="UP001057452"/>
    </source>
</evidence>
<feature type="non-terminal residue" evidence="1">
    <location>
        <position position="1"/>
    </location>
</feature>
<protein>
    <submittedName>
        <fullName evidence="1">Uncharacterized protein</fullName>
    </submittedName>
</protein>
<dbReference type="Proteomes" id="UP001057452">
    <property type="component" value="Chromosome 10"/>
</dbReference>
<name>A0ACB9X0B7_CHAAC</name>
<sequence>FHLGARVIQVQPVSIVDSIDPRSLITEKEKPPAATPPRREMELQAGGLGGHG</sequence>
<reference evidence="1" key="1">
    <citation type="submission" date="2022-05" db="EMBL/GenBank/DDBJ databases">
        <title>Chromosome-level genome of Chaenocephalus aceratus.</title>
        <authorList>
            <person name="Park H."/>
        </authorList>
    </citation>
    <scope>NUCLEOTIDE SEQUENCE</scope>
    <source>
        <strain evidence="1">KU_202001</strain>
    </source>
</reference>
<gene>
    <name evidence="1" type="ORF">KUCAC02_004973</name>
</gene>
<comment type="caution">
    <text evidence="1">The sequence shown here is derived from an EMBL/GenBank/DDBJ whole genome shotgun (WGS) entry which is preliminary data.</text>
</comment>
<evidence type="ECO:0000313" key="1">
    <source>
        <dbReference type="EMBL" id="KAI4819737.1"/>
    </source>
</evidence>